<gene>
    <name evidence="2" type="ORF">SAMN05421734_10845</name>
</gene>
<organism evidence="2 3">
    <name type="scientific">Pelagirhabdus alkalitolerans</name>
    <dbReference type="NCBI Taxonomy" id="1612202"/>
    <lineage>
        <taxon>Bacteria</taxon>
        <taxon>Bacillati</taxon>
        <taxon>Bacillota</taxon>
        <taxon>Bacilli</taxon>
        <taxon>Bacillales</taxon>
        <taxon>Bacillaceae</taxon>
        <taxon>Pelagirhabdus</taxon>
    </lineage>
</organism>
<proteinExistence type="predicted"/>
<dbReference type="RefSeq" id="WP_090796410.1">
    <property type="nucleotide sequence ID" value="NZ_FMYI01000008.1"/>
</dbReference>
<dbReference type="AlphaFoldDB" id="A0A1G6LDI6"/>
<feature type="transmembrane region" description="Helical" evidence="1">
    <location>
        <begin position="12"/>
        <end position="40"/>
    </location>
</feature>
<evidence type="ECO:0000313" key="3">
    <source>
        <dbReference type="Proteomes" id="UP000242949"/>
    </source>
</evidence>
<dbReference type="PANTHER" id="PTHR41324">
    <property type="entry name" value="MEMBRANE PROTEIN-RELATED"/>
    <property type="match status" value="1"/>
</dbReference>
<feature type="transmembrane region" description="Helical" evidence="1">
    <location>
        <begin position="281"/>
        <end position="304"/>
    </location>
</feature>
<keyword evidence="1" id="KW-0472">Membrane</keyword>
<feature type="transmembrane region" description="Helical" evidence="1">
    <location>
        <begin position="105"/>
        <end position="124"/>
    </location>
</feature>
<feature type="transmembrane region" description="Helical" evidence="1">
    <location>
        <begin position="60"/>
        <end position="93"/>
    </location>
</feature>
<dbReference type="STRING" id="1612202.SAMN05421734_10845"/>
<dbReference type="EMBL" id="FMYI01000008">
    <property type="protein sequence ID" value="SDC41253.1"/>
    <property type="molecule type" value="Genomic_DNA"/>
</dbReference>
<dbReference type="InterPro" id="IPR018710">
    <property type="entry name" value="DUF2232"/>
</dbReference>
<evidence type="ECO:0000256" key="1">
    <source>
        <dbReference type="SAM" id="Phobius"/>
    </source>
</evidence>
<sequence length="315" mass="35949">MQPETAQKMKEGLIVSAIFVALLWLTLYIPTLELVTMFIIPIPISLFAKRHGYKASIALGLLILLTMLFFALYVFIVSLPLALLAILAGTLMGQSIRDGRHPYETWVQTAIGFTIGFLILLLIVEWTTDVSLATEYQLLIREALESSRQTLDSVGMEVANDEITQLEDQFMVLLDLIPSIILVISAFLAVVSQWLTYKILNKWWESNLYFPKFHTLQLPRLTIWLYFLVVLISLIDFSNQPTVDAIVFNVSTMLGAIFSLQGLSFIYFYMYKKNQPKIVPILITFFSLVFLPVGLYLTRIFGILDVGFMLRKRVK</sequence>
<feature type="transmembrane region" description="Helical" evidence="1">
    <location>
        <begin position="218"/>
        <end position="235"/>
    </location>
</feature>
<reference evidence="3" key="1">
    <citation type="submission" date="2016-09" db="EMBL/GenBank/DDBJ databases">
        <authorList>
            <person name="Varghese N."/>
            <person name="Submissions S."/>
        </authorList>
    </citation>
    <scope>NUCLEOTIDE SEQUENCE [LARGE SCALE GENOMIC DNA]</scope>
    <source>
        <strain evidence="3">S5</strain>
    </source>
</reference>
<feature type="transmembrane region" description="Helical" evidence="1">
    <location>
        <begin position="176"/>
        <end position="197"/>
    </location>
</feature>
<name>A0A1G6LDI6_9BACI</name>
<accession>A0A1G6LDI6</accession>
<dbReference type="PANTHER" id="PTHR41324:SF1">
    <property type="entry name" value="DUF2232 DOMAIN-CONTAINING PROTEIN"/>
    <property type="match status" value="1"/>
</dbReference>
<keyword evidence="1" id="KW-1133">Transmembrane helix</keyword>
<dbReference type="OrthoDB" id="2987886at2"/>
<evidence type="ECO:0000313" key="2">
    <source>
        <dbReference type="EMBL" id="SDC41253.1"/>
    </source>
</evidence>
<dbReference type="Proteomes" id="UP000242949">
    <property type="component" value="Unassembled WGS sequence"/>
</dbReference>
<protein>
    <submittedName>
        <fullName evidence="2">Uncharacterized conserved protein YybS, DUF2232 family</fullName>
    </submittedName>
</protein>
<keyword evidence="1" id="KW-0812">Transmembrane</keyword>
<dbReference type="Pfam" id="PF09991">
    <property type="entry name" value="DUF2232"/>
    <property type="match status" value="1"/>
</dbReference>
<feature type="transmembrane region" description="Helical" evidence="1">
    <location>
        <begin position="247"/>
        <end position="269"/>
    </location>
</feature>
<keyword evidence="3" id="KW-1185">Reference proteome</keyword>